<feature type="transmembrane region" description="Helical" evidence="5">
    <location>
        <begin position="346"/>
        <end position="364"/>
    </location>
</feature>
<evidence type="ECO:0000313" key="8">
    <source>
        <dbReference type="Proteomes" id="UP001591681"/>
    </source>
</evidence>
<proteinExistence type="predicted"/>
<feature type="transmembrane region" description="Helical" evidence="5">
    <location>
        <begin position="100"/>
        <end position="117"/>
    </location>
</feature>
<evidence type="ECO:0000256" key="2">
    <source>
        <dbReference type="ARBA" id="ARBA00022692"/>
    </source>
</evidence>
<dbReference type="InterPro" id="IPR051856">
    <property type="entry name" value="CSR-E3_Ligase_Protein"/>
</dbReference>
<gene>
    <name evidence="7" type="ORF">ACEWY4_023910</name>
</gene>
<keyword evidence="4 5" id="KW-0472">Membrane</keyword>
<dbReference type="AlphaFoldDB" id="A0ABD1IYV0"/>
<name>A0ABD1IYV0_9TELE</name>
<evidence type="ECO:0000313" key="7">
    <source>
        <dbReference type="EMBL" id="KAL2080117.1"/>
    </source>
</evidence>
<dbReference type="InterPro" id="IPR012858">
    <property type="entry name" value="DC_STAMP-like"/>
</dbReference>
<feature type="domain" description="Dendritic cell-specific transmembrane protein-like" evidence="6">
    <location>
        <begin position="247"/>
        <end position="436"/>
    </location>
</feature>
<feature type="transmembrane region" description="Helical" evidence="5">
    <location>
        <begin position="30"/>
        <end position="54"/>
    </location>
</feature>
<dbReference type="PANTHER" id="PTHR21041:SF2">
    <property type="entry name" value="DENDRITIC CELL-SPECIFIC TRANSMEMBRANE PROTEIN"/>
    <property type="match status" value="1"/>
</dbReference>
<reference evidence="7 8" key="1">
    <citation type="submission" date="2024-09" db="EMBL/GenBank/DDBJ databases">
        <title>A chromosome-level genome assembly of Gray's grenadier anchovy, Coilia grayii.</title>
        <authorList>
            <person name="Fu Z."/>
        </authorList>
    </citation>
    <scope>NUCLEOTIDE SEQUENCE [LARGE SCALE GENOMIC DNA]</scope>
    <source>
        <strain evidence="7">G4</strain>
        <tissue evidence="7">Muscle</tissue>
    </source>
</reference>
<comment type="caution">
    <text evidence="7">The sequence shown here is derived from an EMBL/GenBank/DDBJ whole genome shotgun (WGS) entry which is preliminary data.</text>
</comment>
<dbReference type="GO" id="GO:0016020">
    <property type="term" value="C:membrane"/>
    <property type="evidence" value="ECO:0007669"/>
    <property type="project" value="UniProtKB-SubCell"/>
</dbReference>
<keyword evidence="2 5" id="KW-0812">Transmembrane</keyword>
<dbReference type="EMBL" id="JBHFQA010000021">
    <property type="protein sequence ID" value="KAL2080117.1"/>
    <property type="molecule type" value="Genomic_DNA"/>
</dbReference>
<evidence type="ECO:0000259" key="6">
    <source>
        <dbReference type="Pfam" id="PF07782"/>
    </source>
</evidence>
<feature type="transmembrane region" description="Helical" evidence="5">
    <location>
        <begin position="221"/>
        <end position="238"/>
    </location>
</feature>
<organism evidence="7 8">
    <name type="scientific">Coilia grayii</name>
    <name type="common">Gray's grenadier anchovy</name>
    <dbReference type="NCBI Taxonomy" id="363190"/>
    <lineage>
        <taxon>Eukaryota</taxon>
        <taxon>Metazoa</taxon>
        <taxon>Chordata</taxon>
        <taxon>Craniata</taxon>
        <taxon>Vertebrata</taxon>
        <taxon>Euteleostomi</taxon>
        <taxon>Actinopterygii</taxon>
        <taxon>Neopterygii</taxon>
        <taxon>Teleostei</taxon>
        <taxon>Clupei</taxon>
        <taxon>Clupeiformes</taxon>
        <taxon>Clupeoidei</taxon>
        <taxon>Engraulidae</taxon>
        <taxon>Coilinae</taxon>
        <taxon>Coilia</taxon>
    </lineage>
</organism>
<feature type="transmembrane region" description="Helical" evidence="5">
    <location>
        <begin position="385"/>
        <end position="409"/>
    </location>
</feature>
<evidence type="ECO:0000256" key="1">
    <source>
        <dbReference type="ARBA" id="ARBA00004141"/>
    </source>
</evidence>
<protein>
    <recommendedName>
        <fullName evidence="6">Dendritic cell-specific transmembrane protein-like domain-containing protein</fullName>
    </recommendedName>
</protein>
<evidence type="ECO:0000256" key="3">
    <source>
        <dbReference type="ARBA" id="ARBA00022989"/>
    </source>
</evidence>
<keyword evidence="8" id="KW-1185">Reference proteome</keyword>
<accession>A0ABD1IYV0</accession>
<dbReference type="Proteomes" id="UP001591681">
    <property type="component" value="Unassembled WGS sequence"/>
</dbReference>
<sequence>MGSALVCLGHTGSTLVRLFTSEHRQSCKDVLLHFIFCFLFSLLLGSLLFLGLLFSLQYNLLVSGIISGCGVLLLTASLFISQRVRCFTLLFLISCSLEQGRNIFLATGLGLVFLWNVRNTFQNLHRVARSVMCNLKQEVDFPDPDFSPLRAYVDMIRQISEKMENVAEFGVVRFNVETTVSGSVGSEKTKEKLEEAAQMLNTTAETAQAIYNSVVFIGQRVTPGIGVVVLAVTTLIFFKVYRQNKSYLNCCITPEFVRYDKHQNANGKPHVLPLTKKEAKRYQTIPSGWPTVSDWKTTLKFFMPVVVHLFTWSALIGLDALLYWTIRTVNWHLTQLKPTDVPLKAFVNVSLISLLDVLSLYLQFHQLAFSYSIKIFRTECLPQPTLLISQSLVPLSVILVVLATMGLLAPKFLQAKVLLIERFYCDSLTERVQYLHAKIVRKRSKKKLRALKSTLKSYGTNVSALVHLSLTSDVIFFY</sequence>
<feature type="transmembrane region" description="Helical" evidence="5">
    <location>
        <begin position="305"/>
        <end position="326"/>
    </location>
</feature>
<dbReference type="Pfam" id="PF07782">
    <property type="entry name" value="DC_STAMP"/>
    <property type="match status" value="1"/>
</dbReference>
<dbReference type="PANTHER" id="PTHR21041">
    <property type="entry name" value="DENDRITIC CELL-SPECIFIC TRANSMEMBRANE PROTEIN"/>
    <property type="match status" value="1"/>
</dbReference>
<comment type="subcellular location">
    <subcellularLocation>
        <location evidence="1">Membrane</location>
        <topology evidence="1">Multi-pass membrane protein</topology>
    </subcellularLocation>
</comment>
<evidence type="ECO:0000256" key="4">
    <source>
        <dbReference type="ARBA" id="ARBA00023136"/>
    </source>
</evidence>
<feature type="transmembrane region" description="Helical" evidence="5">
    <location>
        <begin position="60"/>
        <end position="80"/>
    </location>
</feature>
<keyword evidence="3 5" id="KW-1133">Transmembrane helix</keyword>
<evidence type="ECO:0000256" key="5">
    <source>
        <dbReference type="SAM" id="Phobius"/>
    </source>
</evidence>